<dbReference type="GeneID" id="113734306"/>
<dbReference type="SUPFAM" id="SSF54928">
    <property type="entry name" value="RNA-binding domain, RBD"/>
    <property type="match status" value="2"/>
</dbReference>
<reference evidence="4" key="1">
    <citation type="submission" date="2025-08" db="UniProtKB">
        <authorList>
            <consortium name="RefSeq"/>
        </authorList>
    </citation>
    <scope>IDENTIFICATION</scope>
    <source>
        <tissue evidence="4">Leaves</tissue>
    </source>
</reference>
<dbReference type="RefSeq" id="XP_071940630.1">
    <property type="nucleotide sequence ID" value="XM_072084529.1"/>
</dbReference>
<organism evidence="3 4">
    <name type="scientific">Coffea arabica</name>
    <name type="common">Arabian coffee</name>
    <dbReference type="NCBI Taxonomy" id="13443"/>
    <lineage>
        <taxon>Eukaryota</taxon>
        <taxon>Viridiplantae</taxon>
        <taxon>Streptophyta</taxon>
        <taxon>Embryophyta</taxon>
        <taxon>Tracheophyta</taxon>
        <taxon>Spermatophyta</taxon>
        <taxon>Magnoliopsida</taxon>
        <taxon>eudicotyledons</taxon>
        <taxon>Gunneridae</taxon>
        <taxon>Pentapetalae</taxon>
        <taxon>asterids</taxon>
        <taxon>lamiids</taxon>
        <taxon>Gentianales</taxon>
        <taxon>Rubiaceae</taxon>
        <taxon>Ixoroideae</taxon>
        <taxon>Gardenieae complex</taxon>
        <taxon>Bertiereae - Coffeeae clade</taxon>
        <taxon>Coffeeae</taxon>
        <taxon>Coffea</taxon>
    </lineage>
</organism>
<gene>
    <name evidence="4" type="primary">LOC113734306</name>
</gene>
<keyword evidence="3" id="KW-1185">Reference proteome</keyword>
<dbReference type="Pfam" id="PF00076">
    <property type="entry name" value="RRM_1"/>
    <property type="match status" value="1"/>
</dbReference>
<evidence type="ECO:0000256" key="1">
    <source>
        <dbReference type="SAM" id="MobiDB-lite"/>
    </source>
</evidence>
<dbReference type="PANTHER" id="PTHR34568">
    <property type="entry name" value="RRM DOMAIN-CONTAINING PROTEIN"/>
    <property type="match status" value="1"/>
</dbReference>
<sequence length="927" mass="101960">MALSHLLRPKSVLKIDRYGFPKPIRWFSSQSSDIELGKSSKLKKTFMPREERAVAAESFVKRYMETNQGVFPKASHIQNEVGGSWHTVKAILCNIKDKILRTPVSDNHYVIDASATAEETASSAFVTYHSLVHDHSGSVVNTDQVLQPQDKDVSFGHSTTAAAVDASSALIVEPTASDATNMHKTSGSCELQTTSTVQCTNSGLDIHASQTDASEKVDVRLSMKYNSESMVQPNAVTDNSQLELDSLCIQPKESVSNMSETSDNGHVSSSEKLSHFEHDKMNSTGCHKWQENKTMSCVPSPNSSVEISPKSTLPDNSQKVGSLADIFKKFKDDASVADAKNGKLESKASLSSTLLSHGKDSNSQVDAKNGKLESKASLSSILLSHTKDSNSQLESLFSSDILLPSKSINKCQDFRTNKLVSGGSENQRPEGEMIGSSVTQTVIPNMAESFTGSGNFMGFGGTKRVNNRVSEFITNKKKDISMRTLFEHLEVPARKNDTTRSEIKELVERIKGLAGEPSILRQKDNVSSCKTDENSQKSQLGFQSLASFNNCDKKERKMSSDCHADHRTSKNDDPLMVLPVGSRTQDDAGNSTGCSKQRGHTQFAVLMDKKELKEIQNKFLVMEELGQNKAVVKFLSTDVQENNIVKAFQHCGDILKVEIWSSEEDFYRSATIYFKTREGLRNALEETDIMVTNRNVTVEAAASAEDKSYRTSIPSLIGDPDVPAGLVKNPTRTIKITQLTCDISSDDVIAALTSCGSKVTGFFLGALDSVAFVEFETEDGKEIALAKHSLDVLGKRLQISRIDAPRTTAVRVLYNQSVKGSKIIQVCNSLGKTRFVRMRSPGIMDIHFKLAEWPNMLKILNRLNAVAIDGQTLLAQPASVFPPDILQILWSHPEERKHVKTVVQKLLQELGEDVVHKVGLTDLADFY</sequence>
<feature type="domain" description="RRM" evidence="2">
    <location>
        <begin position="629"/>
        <end position="699"/>
    </location>
</feature>
<proteinExistence type="predicted"/>
<feature type="domain" description="RRM" evidence="2">
    <location>
        <begin position="733"/>
        <end position="800"/>
    </location>
</feature>
<dbReference type="InterPro" id="IPR000504">
    <property type="entry name" value="RRM_dom"/>
</dbReference>
<evidence type="ECO:0000259" key="2">
    <source>
        <dbReference type="SMART" id="SM00360"/>
    </source>
</evidence>
<protein>
    <submittedName>
        <fullName evidence="4">Uncharacterized protein isoform X1</fullName>
    </submittedName>
</protein>
<dbReference type="InterPro" id="IPR058942">
    <property type="entry name" value="AT3G52170-like"/>
</dbReference>
<dbReference type="InterPro" id="IPR058941">
    <property type="entry name" value="HTH_AT3G52170-like"/>
</dbReference>
<dbReference type="SMART" id="SM00360">
    <property type="entry name" value="RRM"/>
    <property type="match status" value="2"/>
</dbReference>
<feature type="compositionally biased region" description="Basic and acidic residues" evidence="1">
    <location>
        <begin position="561"/>
        <end position="573"/>
    </location>
</feature>
<accession>A0ABM4X9B5</accession>
<name>A0ABM4X9B5_COFAR</name>
<dbReference type="InterPro" id="IPR035979">
    <property type="entry name" value="RBD_domain_sf"/>
</dbReference>
<dbReference type="InterPro" id="IPR012677">
    <property type="entry name" value="Nucleotide-bd_a/b_plait_sf"/>
</dbReference>
<dbReference type="PANTHER" id="PTHR34568:SF5">
    <property type="entry name" value="RNA-BINDING (RRM_RBD_RNP MOTIFS) FAMILY PROTEIN"/>
    <property type="match status" value="1"/>
</dbReference>
<dbReference type="Gene3D" id="3.30.70.330">
    <property type="match status" value="1"/>
</dbReference>
<feature type="region of interest" description="Disordered" evidence="1">
    <location>
        <begin position="561"/>
        <end position="596"/>
    </location>
</feature>
<evidence type="ECO:0000313" key="4">
    <source>
        <dbReference type="RefSeq" id="XP_071940630.1"/>
    </source>
</evidence>
<dbReference type="Proteomes" id="UP001652660">
    <property type="component" value="Chromosome 3e"/>
</dbReference>
<dbReference type="Pfam" id="PF25896">
    <property type="entry name" value="HTH_AT3G52170"/>
    <property type="match status" value="1"/>
</dbReference>
<evidence type="ECO:0000313" key="3">
    <source>
        <dbReference type="Proteomes" id="UP001652660"/>
    </source>
</evidence>